<keyword evidence="3" id="KW-1185">Reference proteome</keyword>
<feature type="chain" id="PRO_5011976538" description="Extracellular membrane protein CFEM domain-containing protein" evidence="1">
    <location>
        <begin position="18"/>
        <end position="82"/>
    </location>
</feature>
<evidence type="ECO:0008006" key="4">
    <source>
        <dbReference type="Google" id="ProtNLM"/>
    </source>
</evidence>
<evidence type="ECO:0000313" key="2">
    <source>
        <dbReference type="EMBL" id="PHH79787.1"/>
    </source>
</evidence>
<dbReference type="OrthoDB" id="10304800at2759"/>
<feature type="signal peptide" evidence="1">
    <location>
        <begin position="1"/>
        <end position="17"/>
    </location>
</feature>
<name>A0A2C5ZFI5_9HYPO</name>
<evidence type="ECO:0000256" key="1">
    <source>
        <dbReference type="SAM" id="SignalP"/>
    </source>
</evidence>
<gene>
    <name evidence="2" type="ORF">CDD80_3780</name>
</gene>
<dbReference type="AlphaFoldDB" id="A0A2C5ZFI5"/>
<reference evidence="2 3" key="1">
    <citation type="submission" date="2017-06" db="EMBL/GenBank/DDBJ databases">
        <title>Ant-infecting Ophiocordyceps genomes reveal a high diversity of potential behavioral manipulation genes and a possible major role for enterotoxins.</title>
        <authorList>
            <person name="De Bekker C."/>
            <person name="Evans H.C."/>
            <person name="Brachmann A."/>
            <person name="Hughes D.P."/>
        </authorList>
    </citation>
    <scope>NUCLEOTIDE SEQUENCE [LARGE SCALE GENOMIC DNA]</scope>
    <source>
        <strain evidence="2 3">Map16</strain>
    </source>
</reference>
<comment type="caution">
    <text evidence="2">The sequence shown here is derived from an EMBL/GenBank/DDBJ whole genome shotgun (WGS) entry which is preliminary data.</text>
</comment>
<protein>
    <recommendedName>
        <fullName evidence="4">Extracellular membrane protein CFEM domain-containing protein</fullName>
    </recommendedName>
</protein>
<dbReference type="EMBL" id="NJES01000034">
    <property type="protein sequence ID" value="PHH79787.1"/>
    <property type="molecule type" value="Genomic_DNA"/>
</dbReference>
<keyword evidence="1" id="KW-0732">Signal</keyword>
<dbReference type="Proteomes" id="UP000226431">
    <property type="component" value="Unassembled WGS sequence"/>
</dbReference>
<accession>A0A2C5ZFI5</accession>
<proteinExistence type="predicted"/>
<organism evidence="2 3">
    <name type="scientific">Ophiocordyceps camponoti-rufipedis</name>
    <dbReference type="NCBI Taxonomy" id="2004952"/>
    <lineage>
        <taxon>Eukaryota</taxon>
        <taxon>Fungi</taxon>
        <taxon>Dikarya</taxon>
        <taxon>Ascomycota</taxon>
        <taxon>Pezizomycotina</taxon>
        <taxon>Sordariomycetes</taxon>
        <taxon>Hypocreomycetidae</taxon>
        <taxon>Hypocreales</taxon>
        <taxon>Ophiocordycipitaceae</taxon>
        <taxon>Ophiocordyceps</taxon>
    </lineage>
</organism>
<evidence type="ECO:0000313" key="3">
    <source>
        <dbReference type="Proteomes" id="UP000226431"/>
    </source>
</evidence>
<sequence>MRLSLLITAAISSLVLADASHEHHRKCDLMCPFRCINEMAQLTADTNDACVFVTGAPDAIDKCLKKCGDITGEQIAKMLQCY</sequence>